<comment type="subcellular location">
    <subcellularLocation>
        <location evidence="2">Host endoplasmic reticulum membrane</location>
    </subcellularLocation>
</comment>
<comment type="function">
    <text evidence="1">Plays a role in viral cell-to-cell propagation, by facilitating genome transport to neighboring plant cells through plasmosdesmata,.</text>
</comment>
<dbReference type="Pfam" id="PF01307">
    <property type="entry name" value="Plant_vir_prot"/>
    <property type="match status" value="1"/>
</dbReference>
<name>A0A6G7S6P0_9VIRU</name>
<keyword evidence="8 13" id="KW-1133">Transmembrane helix</keyword>
<evidence type="ECO:0000256" key="13">
    <source>
        <dbReference type="SAM" id="Phobius"/>
    </source>
</evidence>
<evidence type="ECO:0000256" key="11">
    <source>
        <dbReference type="ARBA" id="ARBA00023184"/>
    </source>
</evidence>
<evidence type="ECO:0000256" key="4">
    <source>
        <dbReference type="ARBA" id="ARBA00013304"/>
    </source>
</evidence>
<keyword evidence="5" id="KW-0813">Transport</keyword>
<evidence type="ECO:0000256" key="10">
    <source>
        <dbReference type="ARBA" id="ARBA00023136"/>
    </source>
</evidence>
<evidence type="ECO:0000313" key="14">
    <source>
        <dbReference type="EMBL" id="QIJ97068.1"/>
    </source>
</evidence>
<dbReference type="InterPro" id="IPR001896">
    <property type="entry name" value="Plant_vir_prot"/>
</dbReference>
<keyword evidence="7" id="KW-1043">Host membrane</keyword>
<evidence type="ECO:0000256" key="1">
    <source>
        <dbReference type="ARBA" id="ARBA00002252"/>
    </source>
</evidence>
<evidence type="ECO:0000256" key="8">
    <source>
        <dbReference type="ARBA" id="ARBA00022989"/>
    </source>
</evidence>
<keyword evidence="6 13" id="KW-0812">Transmembrane</keyword>
<accession>A0A6G7S6P0</accession>
<organism evidence="14">
    <name type="scientific">Papaya mild mottle associated virus</name>
    <dbReference type="NCBI Taxonomy" id="2716617"/>
    <lineage>
        <taxon>Viruses</taxon>
        <taxon>Riboviria</taxon>
        <taxon>Orthornavirae</taxon>
        <taxon>Kitrinoviricota</taxon>
        <taxon>Alsuviricetes</taxon>
        <taxon>Tymovirales</taxon>
        <taxon>Betaflexiviridae</taxon>
        <taxon>Quinvirinae</taxon>
        <taxon>Carlavirus</taxon>
        <taxon>Carlavirus mitipapayae</taxon>
        <taxon>Carlavirus PaMMaV</taxon>
    </lineage>
</organism>
<keyword evidence="10 13" id="KW-0472">Membrane</keyword>
<dbReference type="EMBL" id="MK984597">
    <property type="protein sequence ID" value="QIJ97068.1"/>
    <property type="molecule type" value="Genomic_RNA"/>
</dbReference>
<dbReference type="GO" id="GO:0044167">
    <property type="term" value="C:host cell endoplasmic reticulum membrane"/>
    <property type="evidence" value="ECO:0007669"/>
    <property type="project" value="UniProtKB-SubCell"/>
</dbReference>
<comment type="similarity">
    <text evidence="3">Belongs to the Tymovirales TGBp2 protein family.</text>
</comment>
<proteinExistence type="inferred from homology"/>
<evidence type="ECO:0000256" key="6">
    <source>
        <dbReference type="ARBA" id="ARBA00022692"/>
    </source>
</evidence>
<sequence length="108" mass="12059">MALTAPADYSRVYIVISIGLSLGLICFCLTRYPLPIAGDYQHRFPFGGCYRDGNKLATYLPHQSVSQPYHLKFGQFEVIILIVVIVSTLIFFGNGNPRICSRCGRPQC</sequence>
<evidence type="ECO:0000256" key="9">
    <source>
        <dbReference type="ARBA" id="ARBA00023031"/>
    </source>
</evidence>
<evidence type="ECO:0000256" key="5">
    <source>
        <dbReference type="ARBA" id="ARBA00022448"/>
    </source>
</evidence>
<feature type="transmembrane region" description="Helical" evidence="13">
    <location>
        <begin position="12"/>
        <end position="34"/>
    </location>
</feature>
<evidence type="ECO:0000256" key="2">
    <source>
        <dbReference type="ARBA" id="ARBA00004625"/>
    </source>
</evidence>
<evidence type="ECO:0000256" key="7">
    <source>
        <dbReference type="ARBA" id="ARBA00022870"/>
    </source>
</evidence>
<reference evidence="14" key="1">
    <citation type="journal article" date="2020" name="Front. Microbiol.">
        <title>Metagenomic Analysis of Plant Viruses Associated With Papaya Ringspot Disease in Carica papaya L. in Kenya.</title>
        <authorList>
            <person name="Mumo N.N."/>
            <person name="Mamati G.E."/>
            <person name="Ateka E.M."/>
            <person name="Rimberia F.K."/>
            <person name="Asudi G.O."/>
            <person name="Boykin L.M."/>
            <person name="Machuka E.M."/>
            <person name="Njuguna J.N."/>
            <person name="Pelle R."/>
            <person name="Stomeo F."/>
        </authorList>
    </citation>
    <scope>NUCLEOTIDE SEQUENCE</scope>
    <source>
        <strain evidence="14">KE-Mak-01</strain>
    </source>
</reference>
<dbReference type="GO" id="GO:0046740">
    <property type="term" value="P:transport of virus in host, cell to cell"/>
    <property type="evidence" value="ECO:0007669"/>
    <property type="project" value="UniProtKB-KW"/>
</dbReference>
<protein>
    <recommendedName>
        <fullName evidence="4">Movement protein TGB2</fullName>
    </recommendedName>
    <alternativeName>
        <fullName evidence="12">Triple gene block 2 protein</fullName>
    </alternativeName>
</protein>
<evidence type="ECO:0000256" key="3">
    <source>
        <dbReference type="ARBA" id="ARBA00010321"/>
    </source>
</evidence>
<evidence type="ECO:0000256" key="12">
    <source>
        <dbReference type="ARBA" id="ARBA00032240"/>
    </source>
</evidence>
<feature type="transmembrane region" description="Helical" evidence="13">
    <location>
        <begin position="73"/>
        <end position="92"/>
    </location>
</feature>
<keyword evidence="11" id="KW-1038">Host endoplasmic reticulum</keyword>
<keyword evidence="9" id="KW-0916">Viral movement protein</keyword>